<name>A0A9D4IGV3_DREPO</name>
<organism evidence="1 2">
    <name type="scientific">Dreissena polymorpha</name>
    <name type="common">Zebra mussel</name>
    <name type="synonym">Mytilus polymorpha</name>
    <dbReference type="NCBI Taxonomy" id="45954"/>
    <lineage>
        <taxon>Eukaryota</taxon>
        <taxon>Metazoa</taxon>
        <taxon>Spiralia</taxon>
        <taxon>Lophotrochozoa</taxon>
        <taxon>Mollusca</taxon>
        <taxon>Bivalvia</taxon>
        <taxon>Autobranchia</taxon>
        <taxon>Heteroconchia</taxon>
        <taxon>Euheterodonta</taxon>
        <taxon>Imparidentia</taxon>
        <taxon>Neoheterodontei</taxon>
        <taxon>Myida</taxon>
        <taxon>Dreissenoidea</taxon>
        <taxon>Dreissenidae</taxon>
        <taxon>Dreissena</taxon>
    </lineage>
</organism>
<proteinExistence type="predicted"/>
<dbReference type="EMBL" id="JAIWYP010000009">
    <property type="protein sequence ID" value="KAH3772819.1"/>
    <property type="molecule type" value="Genomic_DNA"/>
</dbReference>
<protein>
    <submittedName>
        <fullName evidence="1">Uncharacterized protein</fullName>
    </submittedName>
</protein>
<evidence type="ECO:0000313" key="2">
    <source>
        <dbReference type="Proteomes" id="UP000828390"/>
    </source>
</evidence>
<evidence type="ECO:0000313" key="1">
    <source>
        <dbReference type="EMBL" id="KAH3772819.1"/>
    </source>
</evidence>
<dbReference type="AlphaFoldDB" id="A0A9D4IGV3"/>
<comment type="caution">
    <text evidence="1">The sequence shown here is derived from an EMBL/GenBank/DDBJ whole genome shotgun (WGS) entry which is preliminary data.</text>
</comment>
<reference evidence="1" key="1">
    <citation type="journal article" date="2019" name="bioRxiv">
        <title>The Genome of the Zebra Mussel, Dreissena polymorpha: A Resource for Invasive Species Research.</title>
        <authorList>
            <person name="McCartney M.A."/>
            <person name="Auch B."/>
            <person name="Kono T."/>
            <person name="Mallez S."/>
            <person name="Zhang Y."/>
            <person name="Obille A."/>
            <person name="Becker A."/>
            <person name="Abrahante J.E."/>
            <person name="Garbe J."/>
            <person name="Badalamenti J.P."/>
            <person name="Herman A."/>
            <person name="Mangelson H."/>
            <person name="Liachko I."/>
            <person name="Sullivan S."/>
            <person name="Sone E.D."/>
            <person name="Koren S."/>
            <person name="Silverstein K.A.T."/>
            <person name="Beckman K.B."/>
            <person name="Gohl D.M."/>
        </authorList>
    </citation>
    <scope>NUCLEOTIDE SEQUENCE</scope>
    <source>
        <strain evidence="1">Duluth1</strain>
        <tissue evidence="1">Whole animal</tissue>
    </source>
</reference>
<keyword evidence="2" id="KW-1185">Reference proteome</keyword>
<gene>
    <name evidence="1" type="ORF">DPMN_174166</name>
</gene>
<accession>A0A9D4IGV3</accession>
<dbReference type="Proteomes" id="UP000828390">
    <property type="component" value="Unassembled WGS sequence"/>
</dbReference>
<sequence>MGRKDQPRPVWWNEECEEAIKYREKCRKKCIRIKSGPKYERLREARRQVRRAVKKAKLAVGWIPEYIRREARRLVRRAVKEAILEVEWIPDYERYHKTETEQEQ</sequence>
<reference evidence="1" key="2">
    <citation type="submission" date="2020-11" db="EMBL/GenBank/DDBJ databases">
        <authorList>
            <person name="McCartney M.A."/>
            <person name="Auch B."/>
            <person name="Kono T."/>
            <person name="Mallez S."/>
            <person name="Becker A."/>
            <person name="Gohl D.M."/>
            <person name="Silverstein K.A.T."/>
            <person name="Koren S."/>
            <person name="Bechman K.B."/>
            <person name="Herman A."/>
            <person name="Abrahante J.E."/>
            <person name="Garbe J."/>
        </authorList>
    </citation>
    <scope>NUCLEOTIDE SEQUENCE</scope>
    <source>
        <strain evidence="1">Duluth1</strain>
        <tissue evidence="1">Whole animal</tissue>
    </source>
</reference>